<evidence type="ECO:0000313" key="1">
    <source>
        <dbReference type="EMBL" id="MAA13372.1"/>
    </source>
</evidence>
<dbReference type="AlphaFoldDB" id="A0A224YHS1"/>
<organism evidence="1">
    <name type="scientific">Rhipicephalus zambeziensis</name>
    <dbReference type="NCBI Taxonomy" id="60191"/>
    <lineage>
        <taxon>Eukaryota</taxon>
        <taxon>Metazoa</taxon>
        <taxon>Ecdysozoa</taxon>
        <taxon>Arthropoda</taxon>
        <taxon>Chelicerata</taxon>
        <taxon>Arachnida</taxon>
        <taxon>Acari</taxon>
        <taxon>Parasitiformes</taxon>
        <taxon>Ixodida</taxon>
        <taxon>Ixodoidea</taxon>
        <taxon>Ixodidae</taxon>
        <taxon>Rhipicephalinae</taxon>
        <taxon>Rhipicephalus</taxon>
        <taxon>Rhipicephalus</taxon>
    </lineage>
</organism>
<dbReference type="EMBL" id="GFPF01002226">
    <property type="protein sequence ID" value="MAA13372.1"/>
    <property type="molecule type" value="Transcribed_RNA"/>
</dbReference>
<protein>
    <submittedName>
        <fullName evidence="1">Uncharacterized protein</fullName>
    </submittedName>
</protein>
<proteinExistence type="predicted"/>
<name>A0A224YHS1_9ACAR</name>
<sequence length="92" mass="10012">MICFLKNGGNGRMEHGCAAVFNETVGQPVKEHSVFPFRCSFRKREENNVNSLRMATWCASIRQAGSSAIGTFGLVGCGSWCGVVQYFVVVCA</sequence>
<reference evidence="1" key="1">
    <citation type="journal article" date="2017" name="Parasit. Vectors">
        <title>Sialotranscriptomics of Rhipicephalus zambeziensis reveals intricate expression profiles of secretory proteins and suggests tight temporal transcriptional regulation during blood-feeding.</title>
        <authorList>
            <person name="de Castro M.H."/>
            <person name="de Klerk D."/>
            <person name="Pienaar R."/>
            <person name="Rees D.J.G."/>
            <person name="Mans B.J."/>
        </authorList>
    </citation>
    <scope>NUCLEOTIDE SEQUENCE</scope>
    <source>
        <tissue evidence="1">Salivary glands</tissue>
    </source>
</reference>
<accession>A0A224YHS1</accession>